<keyword evidence="1" id="KW-0732">Signal</keyword>
<evidence type="ECO:0000313" key="2">
    <source>
        <dbReference type="EMBL" id="MEQ2289590.1"/>
    </source>
</evidence>
<gene>
    <name evidence="2" type="ORF">AMECASPLE_034677</name>
</gene>
<sequence>MSLCILVGLCSLIPAGSYVCSCFVAQLVYYPRSCLECMFLQCLSAITNCPLVCLNWNSASQSEALISEYQEDKMPFHMEYTDKTLPELQYSSTASCFHPVTMYLFSPSLLRSWSVFPK</sequence>
<proteinExistence type="predicted"/>
<accession>A0ABV0Y7E8</accession>
<keyword evidence="3" id="KW-1185">Reference proteome</keyword>
<organism evidence="2 3">
    <name type="scientific">Ameca splendens</name>
    <dbReference type="NCBI Taxonomy" id="208324"/>
    <lineage>
        <taxon>Eukaryota</taxon>
        <taxon>Metazoa</taxon>
        <taxon>Chordata</taxon>
        <taxon>Craniata</taxon>
        <taxon>Vertebrata</taxon>
        <taxon>Euteleostomi</taxon>
        <taxon>Actinopterygii</taxon>
        <taxon>Neopterygii</taxon>
        <taxon>Teleostei</taxon>
        <taxon>Neoteleostei</taxon>
        <taxon>Acanthomorphata</taxon>
        <taxon>Ovalentaria</taxon>
        <taxon>Atherinomorphae</taxon>
        <taxon>Cyprinodontiformes</taxon>
        <taxon>Goodeidae</taxon>
        <taxon>Ameca</taxon>
    </lineage>
</organism>
<evidence type="ECO:0000313" key="3">
    <source>
        <dbReference type="Proteomes" id="UP001469553"/>
    </source>
</evidence>
<dbReference type="EMBL" id="JAHRIP010023777">
    <property type="protein sequence ID" value="MEQ2289590.1"/>
    <property type="molecule type" value="Genomic_DNA"/>
</dbReference>
<comment type="caution">
    <text evidence="2">The sequence shown here is derived from an EMBL/GenBank/DDBJ whole genome shotgun (WGS) entry which is preliminary data.</text>
</comment>
<dbReference type="Proteomes" id="UP001469553">
    <property type="component" value="Unassembled WGS sequence"/>
</dbReference>
<protein>
    <recommendedName>
        <fullName evidence="4">Secreted protein</fullName>
    </recommendedName>
</protein>
<reference evidence="2 3" key="1">
    <citation type="submission" date="2021-06" db="EMBL/GenBank/DDBJ databases">
        <authorList>
            <person name="Palmer J.M."/>
        </authorList>
    </citation>
    <scope>NUCLEOTIDE SEQUENCE [LARGE SCALE GENOMIC DNA]</scope>
    <source>
        <strain evidence="2 3">AS_MEX2019</strain>
        <tissue evidence="2">Muscle</tissue>
    </source>
</reference>
<feature type="signal peptide" evidence="1">
    <location>
        <begin position="1"/>
        <end position="17"/>
    </location>
</feature>
<name>A0ABV0Y7E8_9TELE</name>
<evidence type="ECO:0008006" key="4">
    <source>
        <dbReference type="Google" id="ProtNLM"/>
    </source>
</evidence>
<feature type="chain" id="PRO_5046631927" description="Secreted protein" evidence="1">
    <location>
        <begin position="18"/>
        <end position="118"/>
    </location>
</feature>
<evidence type="ECO:0000256" key="1">
    <source>
        <dbReference type="SAM" id="SignalP"/>
    </source>
</evidence>